<dbReference type="InterPro" id="IPR003593">
    <property type="entry name" value="AAA+_ATPase"/>
</dbReference>
<dbReference type="Pfam" id="PF00158">
    <property type="entry name" value="Sigma54_activat"/>
    <property type="match status" value="1"/>
</dbReference>
<dbReference type="FunFam" id="3.40.50.300:FF:000006">
    <property type="entry name" value="DNA-binding transcriptional regulator NtrC"/>
    <property type="match status" value="1"/>
</dbReference>
<evidence type="ECO:0000259" key="7">
    <source>
        <dbReference type="PROSITE" id="PS50045"/>
    </source>
</evidence>
<dbReference type="PROSITE" id="PS00676">
    <property type="entry name" value="SIGMA54_INTERACT_2"/>
    <property type="match status" value="1"/>
</dbReference>
<keyword evidence="3" id="KW-0805">Transcription regulation</keyword>
<feature type="domain" description="Sigma-54 factor interaction" evidence="7">
    <location>
        <begin position="36"/>
        <end position="267"/>
    </location>
</feature>
<keyword evidence="1" id="KW-0547">Nucleotide-binding</keyword>
<dbReference type="InterPro" id="IPR002078">
    <property type="entry name" value="Sigma_54_int"/>
</dbReference>
<name>A0A2N5Y6E8_9GAMM</name>
<dbReference type="InterPro" id="IPR025943">
    <property type="entry name" value="Sigma_54_int_dom_ATP-bd_2"/>
</dbReference>
<dbReference type="PROSITE" id="PS50045">
    <property type="entry name" value="SIGMA54_INTERACT_4"/>
    <property type="match status" value="1"/>
</dbReference>
<dbReference type="PROSITE" id="PS00675">
    <property type="entry name" value="SIGMA54_INTERACT_1"/>
    <property type="match status" value="1"/>
</dbReference>
<dbReference type="InterPro" id="IPR058031">
    <property type="entry name" value="AAA_lid_NorR"/>
</dbReference>
<keyword evidence="5" id="KW-0804">Transcription</keyword>
<comment type="caution">
    <text evidence="8">The sequence shown here is derived from an EMBL/GenBank/DDBJ whole genome shotgun (WGS) entry which is preliminary data.</text>
</comment>
<proteinExistence type="predicted"/>
<dbReference type="Gene3D" id="1.10.10.60">
    <property type="entry name" value="Homeodomain-like"/>
    <property type="match status" value="1"/>
</dbReference>
<evidence type="ECO:0000256" key="4">
    <source>
        <dbReference type="ARBA" id="ARBA00023125"/>
    </source>
</evidence>
<dbReference type="Pfam" id="PF02954">
    <property type="entry name" value="HTH_8"/>
    <property type="match status" value="1"/>
</dbReference>
<dbReference type="InterPro" id="IPR025662">
    <property type="entry name" value="Sigma_54_int_dom_ATP-bd_1"/>
</dbReference>
<keyword evidence="2" id="KW-0067">ATP-binding</keyword>
<dbReference type="SUPFAM" id="SSF52540">
    <property type="entry name" value="P-loop containing nucleoside triphosphate hydrolases"/>
    <property type="match status" value="1"/>
</dbReference>
<gene>
    <name evidence="8" type="ORF">CWI75_01090</name>
</gene>
<dbReference type="InterPro" id="IPR002197">
    <property type="entry name" value="HTH_Fis"/>
</dbReference>
<dbReference type="PANTHER" id="PTHR32071">
    <property type="entry name" value="TRANSCRIPTIONAL REGULATORY PROTEIN"/>
    <property type="match status" value="1"/>
</dbReference>
<dbReference type="Gene3D" id="1.10.8.60">
    <property type="match status" value="1"/>
</dbReference>
<dbReference type="InterPro" id="IPR027417">
    <property type="entry name" value="P-loop_NTPase"/>
</dbReference>
<sequence length="374" mass="40745">MNVSAEDVAQDIASADERPSDSVAARADRLPKAAQLVGNSAALRGVQRLIEQVASFDDTNVLVLGESGTGKELVAQAVHALSSRRNKPFVPINCGAIPAELLESELFGHEKGAFTGALARRRGRFELAEGGTLFLDEIGDMPVAMQVKLLRVLQERSFERVGGTQTVACNVRVIAATHRNIENRIEEGLFREDLYYRLNVFPIEIPPLRERLADLPMLIEHFQTHNKARGVAQISFSPAALAALQGHDCPWSGNVRELGNLVERLAIIQEGRQVQIHDLPARYRQGSEHLVEAQQAPSADLLAAPVPFQASALPTLPVSGVNLKKYLADVEVSLVQQALLRSSGVVAHGAKLLGLRRTTLVEKMKKYGIDSSQK</sequence>
<dbReference type="GO" id="GO:0005524">
    <property type="term" value="F:ATP binding"/>
    <property type="evidence" value="ECO:0007669"/>
    <property type="project" value="UniProtKB-KW"/>
</dbReference>
<accession>A0A2N5Y6E8</accession>
<dbReference type="Proteomes" id="UP000234845">
    <property type="component" value="Unassembled WGS sequence"/>
</dbReference>
<dbReference type="GO" id="GO:0043565">
    <property type="term" value="F:sequence-specific DNA binding"/>
    <property type="evidence" value="ECO:0007669"/>
    <property type="project" value="InterPro"/>
</dbReference>
<evidence type="ECO:0000313" key="8">
    <source>
        <dbReference type="EMBL" id="PLW83978.1"/>
    </source>
</evidence>
<dbReference type="PRINTS" id="PR01590">
    <property type="entry name" value="HTHFIS"/>
</dbReference>
<keyword evidence="4" id="KW-0238">DNA-binding</keyword>
<protein>
    <submittedName>
        <fullName evidence="8">Sigma-54-dependent Fis family transcriptional regulator</fullName>
    </submittedName>
</protein>
<evidence type="ECO:0000313" key="9">
    <source>
        <dbReference type="Proteomes" id="UP000234845"/>
    </source>
</evidence>
<evidence type="ECO:0000256" key="1">
    <source>
        <dbReference type="ARBA" id="ARBA00022741"/>
    </source>
</evidence>
<dbReference type="PANTHER" id="PTHR32071:SF117">
    <property type="entry name" value="PTS-DEPENDENT DIHYDROXYACETONE KINASE OPERON REGULATORY PROTEIN-RELATED"/>
    <property type="match status" value="1"/>
</dbReference>
<feature type="region of interest" description="Disordered" evidence="6">
    <location>
        <begin position="1"/>
        <end position="23"/>
    </location>
</feature>
<dbReference type="Gene3D" id="3.40.50.300">
    <property type="entry name" value="P-loop containing nucleotide triphosphate hydrolases"/>
    <property type="match status" value="1"/>
</dbReference>
<dbReference type="AlphaFoldDB" id="A0A2N5Y6E8"/>
<evidence type="ECO:0000256" key="3">
    <source>
        <dbReference type="ARBA" id="ARBA00023015"/>
    </source>
</evidence>
<keyword evidence="9" id="KW-1185">Reference proteome</keyword>
<dbReference type="GO" id="GO:0006355">
    <property type="term" value="P:regulation of DNA-templated transcription"/>
    <property type="evidence" value="ECO:0007669"/>
    <property type="project" value="InterPro"/>
</dbReference>
<organism evidence="8 9">
    <name type="scientific">Kineobactrum sediminis</name>
    <dbReference type="NCBI Taxonomy" id="1905677"/>
    <lineage>
        <taxon>Bacteria</taxon>
        <taxon>Pseudomonadati</taxon>
        <taxon>Pseudomonadota</taxon>
        <taxon>Gammaproteobacteria</taxon>
        <taxon>Cellvibrionales</taxon>
        <taxon>Halieaceae</taxon>
        <taxon>Kineobactrum</taxon>
    </lineage>
</organism>
<reference evidence="9" key="1">
    <citation type="submission" date="2017-11" db="EMBL/GenBank/DDBJ databases">
        <title>The draft genome sequence of Chromatocurvus sp. F02.</title>
        <authorList>
            <person name="Du Z.-J."/>
            <person name="Chang Y.-Q."/>
        </authorList>
    </citation>
    <scope>NUCLEOTIDE SEQUENCE [LARGE SCALE GENOMIC DNA]</scope>
    <source>
        <strain evidence="9">F02</strain>
    </source>
</reference>
<dbReference type="EMBL" id="PKLZ01000001">
    <property type="protein sequence ID" value="PLW83978.1"/>
    <property type="molecule type" value="Genomic_DNA"/>
</dbReference>
<evidence type="ECO:0000256" key="5">
    <source>
        <dbReference type="ARBA" id="ARBA00023163"/>
    </source>
</evidence>
<dbReference type="InterPro" id="IPR009057">
    <property type="entry name" value="Homeodomain-like_sf"/>
</dbReference>
<evidence type="ECO:0000256" key="2">
    <source>
        <dbReference type="ARBA" id="ARBA00022840"/>
    </source>
</evidence>
<dbReference type="SMART" id="SM00382">
    <property type="entry name" value="AAA"/>
    <property type="match status" value="1"/>
</dbReference>
<dbReference type="CDD" id="cd00009">
    <property type="entry name" value="AAA"/>
    <property type="match status" value="1"/>
</dbReference>
<evidence type="ECO:0000256" key="6">
    <source>
        <dbReference type="SAM" id="MobiDB-lite"/>
    </source>
</evidence>
<dbReference type="Pfam" id="PF25601">
    <property type="entry name" value="AAA_lid_14"/>
    <property type="match status" value="1"/>
</dbReference>
<dbReference type="SUPFAM" id="SSF46689">
    <property type="entry name" value="Homeodomain-like"/>
    <property type="match status" value="1"/>
</dbReference>
<dbReference type="OrthoDB" id="9804019at2"/>